<dbReference type="AlphaFoldDB" id="A0A1Q2L298"/>
<keyword evidence="1" id="KW-1133">Transmembrane helix</keyword>
<feature type="transmembrane region" description="Helical" evidence="1">
    <location>
        <begin position="281"/>
        <end position="302"/>
    </location>
</feature>
<feature type="transmembrane region" description="Helical" evidence="1">
    <location>
        <begin position="206"/>
        <end position="226"/>
    </location>
</feature>
<dbReference type="EMBL" id="CP019640">
    <property type="protein sequence ID" value="AQQ54167.1"/>
    <property type="molecule type" value="Genomic_DNA"/>
</dbReference>
<keyword evidence="1" id="KW-0472">Membrane</keyword>
<feature type="transmembrane region" description="Helical" evidence="1">
    <location>
        <begin position="238"/>
        <end position="261"/>
    </location>
</feature>
<sequence>MFCKECGLQHPAFSNYCTADGQAILPSGNSVISRKATGFCGGCGNEITSTGQYCQHCGISHSIIESAAIIPVPPAPSHPKTEAVSGGVSRFFADTSYPAVLAAAGLTILLVLLASFLLKDQVEQAIVKESAGAISTAEIRHLDNLLSEEMAAETGMDIDFPDVYNLFTYVSLLHTVDFEFSGEVISSDDSELFQERMEVLIQNPSMSFFLVMVILLIAGGLILSRFIKRNGLPVFNSILLFSVTYGVFLTIASYVAGFHFSDGLDVYYSYIEVEVIGTFPLVESFAIGTLMAAGISGLTAILALQGRGTLAFLQRQPAIVQYIALASAVTLTGVTFFNLVFFGFFDQFYGTSDYFYGSPAEKLLIGPLGMWVWNLSHLIPLDFSALEWEDREFFSLQLFSSYYDLKGLDDLYSLSFIGELFFINGGIPILLKMSLVVPALLLATVGYLLFQTHRQKFVELLKFSLVYAAVMTVIQLFTGMKFTVNTSGDDLWGYGYEAMLFQVNSDVVNVFITSALFALVFVWLGGFLNGFLGGKLQELPNTGPGASTGWYRQNGKRAGD</sequence>
<protein>
    <submittedName>
        <fullName evidence="2">Uncharacterized protein</fullName>
    </submittedName>
</protein>
<accession>A0A1Q2L298</accession>
<evidence type="ECO:0000313" key="2">
    <source>
        <dbReference type="EMBL" id="AQQ54167.1"/>
    </source>
</evidence>
<dbReference type="RefSeq" id="WP_077590059.1">
    <property type="nucleotide sequence ID" value="NZ_CP019640.1"/>
</dbReference>
<evidence type="ECO:0000256" key="1">
    <source>
        <dbReference type="SAM" id="Phobius"/>
    </source>
</evidence>
<keyword evidence="1" id="KW-0812">Transmembrane</keyword>
<keyword evidence="3" id="KW-1185">Reference proteome</keyword>
<dbReference type="Proteomes" id="UP000188184">
    <property type="component" value="Chromosome"/>
</dbReference>
<dbReference type="OrthoDB" id="1707224at2"/>
<name>A0A1Q2L298_9BACL</name>
<gene>
    <name evidence="2" type="ORF">B0X71_14340</name>
</gene>
<feature type="transmembrane region" description="Helical" evidence="1">
    <location>
        <begin position="510"/>
        <end position="532"/>
    </location>
</feature>
<feature type="transmembrane region" description="Helical" evidence="1">
    <location>
        <begin position="457"/>
        <end position="477"/>
    </location>
</feature>
<feature type="transmembrane region" description="Helical" evidence="1">
    <location>
        <begin position="99"/>
        <end position="118"/>
    </location>
</feature>
<reference evidence="2 3" key="1">
    <citation type="submission" date="2017-02" db="EMBL/GenBank/DDBJ databases">
        <title>The complete genomic sequence of a novel cold adapted crude oil-degrading bacterium Planococcus qaidamina Y42.</title>
        <authorList>
            <person name="Yang R."/>
        </authorList>
    </citation>
    <scope>NUCLEOTIDE SEQUENCE [LARGE SCALE GENOMIC DNA]</scope>
    <source>
        <strain evidence="2 3">Y42</strain>
    </source>
</reference>
<feature type="transmembrane region" description="Helical" evidence="1">
    <location>
        <begin position="429"/>
        <end position="450"/>
    </location>
</feature>
<dbReference type="KEGG" id="pmar:B0X71_14340"/>
<organism evidence="2 3">
    <name type="scientific">Planococcus lenghuensis</name>
    <dbReference type="NCBI Taxonomy" id="2213202"/>
    <lineage>
        <taxon>Bacteria</taxon>
        <taxon>Bacillati</taxon>
        <taxon>Bacillota</taxon>
        <taxon>Bacilli</taxon>
        <taxon>Bacillales</taxon>
        <taxon>Caryophanaceae</taxon>
        <taxon>Planococcus</taxon>
    </lineage>
</organism>
<feature type="transmembrane region" description="Helical" evidence="1">
    <location>
        <begin position="322"/>
        <end position="345"/>
    </location>
</feature>
<proteinExistence type="predicted"/>
<evidence type="ECO:0000313" key="3">
    <source>
        <dbReference type="Proteomes" id="UP000188184"/>
    </source>
</evidence>